<organism evidence="4 5">
    <name type="scientific">Aedes albopictus</name>
    <name type="common">Asian tiger mosquito</name>
    <name type="synonym">Stegomyia albopicta</name>
    <dbReference type="NCBI Taxonomy" id="7160"/>
    <lineage>
        <taxon>Eukaryota</taxon>
        <taxon>Metazoa</taxon>
        <taxon>Ecdysozoa</taxon>
        <taxon>Arthropoda</taxon>
        <taxon>Hexapoda</taxon>
        <taxon>Insecta</taxon>
        <taxon>Pterygota</taxon>
        <taxon>Neoptera</taxon>
        <taxon>Endopterygota</taxon>
        <taxon>Diptera</taxon>
        <taxon>Nematocera</taxon>
        <taxon>Culicoidea</taxon>
        <taxon>Culicidae</taxon>
        <taxon>Culicinae</taxon>
        <taxon>Aedini</taxon>
        <taxon>Aedes</taxon>
        <taxon>Stegomyia</taxon>
    </lineage>
</organism>
<sequence length="996" mass="113197">MTDDLRGLLKREKRIRDSLDSVASFVREFKEEEDKDEVEVRLQLLESAFHDFHEVREKIDVILDEADEDEVVDTEESEQDRQARLKYTAKKREAESAVVSRSVENCYCKANAALLKWQNQMRPANPSSAVPAAQPVLSRVKLPEIKLPSFSGVLRDWVSYRDAFQSLIHRNRELTDMDKFTYLRSSLSGDALLEVSSIELSTANYSVAWDALEDRYHNRKLIVKAYLDAIFQIESMRRESYEALSQLISDFEKNLQMLKKMNQDTDSWSTILVHMVCSRLDSATLRFWEAAHNSKEVPTYRNLITFLKNHCAVLQSVEVRNPAGEMKKPTISVSHPSTGSTGRCCFCSESFHPAFLCGRFQKMTIPERYDAVRKNGLCMNCLSSGHLARSCSKGLCRQCGRKHHTLLHSEANSAKISSVPQTSTKPPSQSQAQAQPGTPTHQTASTTHHQYEPSTSLSIIHTHSQNPQLATDQQPTLENTVSLPSQIRPSSRQVLLSTAIVRIRDADGSTMLARALLDSCSQYCFVTSEFCRRMNLKEFPNHLTVNGIGGSASVSQRCVTGTVSPRFASISNFEEAIRFNVLPKLTIPLPRDGFDVSRWNLPDRIVLADPEFYQTSDIDMIIGAEYYLDLLQEGRFRLSEDGPTFQNTVFGWIVSGRISEATASVPVTTTTLCCTAESQDRGPLPRKQSIIAQLRDSRKSAERRFTNLERRFATSPQMKKQHLRPLESISIPRWVGFAKDSVSTECLQEYENALLQLVRLSQEACFPQEIASLSREDQVKDSTKILALHPKLREGVLRVGGRLRNAPVSEDRKHPMIIDHRHPLASMIIQHYHLKMLHSGQQVLHECVTCFRMRPRCQEQLMPPERVNPAPPLLKVGVDYCDPFQVRKKRTMLYLSDLHIRTKWTRQQRDNIVVGTMVLLIDERLPSLKWNLGRVTEVFRGSDGNIRVVEVQISTGVFRRLILKTCMIPIRDNLESSNEPVVLRHPRRSLVASALQ</sequence>
<proteinExistence type="predicted"/>
<dbReference type="InterPro" id="IPR040676">
    <property type="entry name" value="DUF5641"/>
</dbReference>
<evidence type="ECO:0000256" key="2">
    <source>
        <dbReference type="SAM" id="MobiDB-lite"/>
    </source>
</evidence>
<keyword evidence="1" id="KW-0863">Zinc-finger</keyword>
<protein>
    <recommendedName>
        <fullName evidence="3">CCHC-type domain-containing protein</fullName>
    </recommendedName>
</protein>
<reference evidence="4" key="2">
    <citation type="submission" date="2025-05" db="UniProtKB">
        <authorList>
            <consortium name="EnsemblMetazoa"/>
        </authorList>
    </citation>
    <scope>IDENTIFICATION</scope>
    <source>
        <strain evidence="4">Foshan</strain>
    </source>
</reference>
<evidence type="ECO:0000313" key="4">
    <source>
        <dbReference type="EnsemblMetazoa" id="AALFPA23_023524.P34998"/>
    </source>
</evidence>
<dbReference type="Pfam" id="PF18701">
    <property type="entry name" value="DUF5641"/>
    <property type="match status" value="1"/>
</dbReference>
<name>A0ABM2A1A3_AEDAL</name>
<feature type="region of interest" description="Disordered" evidence="2">
    <location>
        <begin position="410"/>
        <end position="454"/>
    </location>
</feature>
<dbReference type="InterPro" id="IPR005312">
    <property type="entry name" value="DUF1759"/>
</dbReference>
<dbReference type="RefSeq" id="XP_062708617.1">
    <property type="nucleotide sequence ID" value="XM_062852633.1"/>
</dbReference>
<dbReference type="Proteomes" id="UP000069940">
    <property type="component" value="Unassembled WGS sequence"/>
</dbReference>
<dbReference type="InterPro" id="IPR001878">
    <property type="entry name" value="Znf_CCHC"/>
</dbReference>
<feature type="domain" description="CCHC-type" evidence="3">
    <location>
        <begin position="378"/>
        <end position="393"/>
    </location>
</feature>
<keyword evidence="5" id="KW-1185">Reference proteome</keyword>
<evidence type="ECO:0000259" key="3">
    <source>
        <dbReference type="PROSITE" id="PS50158"/>
    </source>
</evidence>
<keyword evidence="1" id="KW-0479">Metal-binding</keyword>
<feature type="compositionally biased region" description="Low complexity" evidence="2">
    <location>
        <begin position="417"/>
        <end position="440"/>
    </location>
</feature>
<dbReference type="PANTHER" id="PTHR47331:SF5">
    <property type="entry name" value="RIBONUCLEASE H"/>
    <property type="match status" value="1"/>
</dbReference>
<dbReference type="PROSITE" id="PS50158">
    <property type="entry name" value="ZF_CCHC"/>
    <property type="match status" value="1"/>
</dbReference>
<dbReference type="GeneID" id="134288281"/>
<evidence type="ECO:0000313" key="5">
    <source>
        <dbReference type="Proteomes" id="UP000069940"/>
    </source>
</evidence>
<keyword evidence="1" id="KW-0862">Zinc</keyword>
<evidence type="ECO:0000256" key="1">
    <source>
        <dbReference type="PROSITE-ProRule" id="PRU00047"/>
    </source>
</evidence>
<accession>A0ABM2A1A3</accession>
<dbReference type="Pfam" id="PF03564">
    <property type="entry name" value="DUF1759"/>
    <property type="match status" value="1"/>
</dbReference>
<dbReference type="PANTHER" id="PTHR47331">
    <property type="entry name" value="PHD-TYPE DOMAIN-CONTAINING PROTEIN"/>
    <property type="match status" value="1"/>
</dbReference>
<feature type="compositionally biased region" description="Polar residues" evidence="2">
    <location>
        <begin position="441"/>
        <end position="454"/>
    </location>
</feature>
<reference evidence="5" key="1">
    <citation type="journal article" date="2015" name="Proc. Natl. Acad. Sci. U.S.A.">
        <title>Genome sequence of the Asian Tiger mosquito, Aedes albopictus, reveals insights into its biology, genetics, and evolution.</title>
        <authorList>
            <person name="Chen X.G."/>
            <person name="Jiang X."/>
            <person name="Gu J."/>
            <person name="Xu M."/>
            <person name="Wu Y."/>
            <person name="Deng Y."/>
            <person name="Zhang C."/>
            <person name="Bonizzoni M."/>
            <person name="Dermauw W."/>
            <person name="Vontas J."/>
            <person name="Armbruster P."/>
            <person name="Huang X."/>
            <person name="Yang Y."/>
            <person name="Zhang H."/>
            <person name="He W."/>
            <person name="Peng H."/>
            <person name="Liu Y."/>
            <person name="Wu K."/>
            <person name="Chen J."/>
            <person name="Lirakis M."/>
            <person name="Topalis P."/>
            <person name="Van Leeuwen T."/>
            <person name="Hall A.B."/>
            <person name="Jiang X."/>
            <person name="Thorpe C."/>
            <person name="Mueller R.L."/>
            <person name="Sun C."/>
            <person name="Waterhouse R.M."/>
            <person name="Yan G."/>
            <person name="Tu Z.J."/>
            <person name="Fang X."/>
            <person name="James A.A."/>
        </authorList>
    </citation>
    <scope>NUCLEOTIDE SEQUENCE [LARGE SCALE GENOMIC DNA]</scope>
    <source>
        <strain evidence="5">Foshan</strain>
    </source>
</reference>
<dbReference type="EnsemblMetazoa" id="AALFPA23_023524.R34998">
    <property type="protein sequence ID" value="AALFPA23_023524.P34998"/>
    <property type="gene ID" value="AALFPA23_023524"/>
</dbReference>